<dbReference type="PANTHER" id="PTHR33741:SF5">
    <property type="entry name" value="TRANSMEMBRANE PROTEIN DDB_G0269096-RELATED"/>
    <property type="match status" value="1"/>
</dbReference>
<organism evidence="4 5">
    <name type="scientific">Sinorhizobium chiapasense</name>
    <dbReference type="NCBI Taxonomy" id="501572"/>
    <lineage>
        <taxon>Bacteria</taxon>
        <taxon>Pseudomonadati</taxon>
        <taxon>Pseudomonadota</taxon>
        <taxon>Alphaproteobacteria</taxon>
        <taxon>Hyphomicrobiales</taxon>
        <taxon>Rhizobiaceae</taxon>
        <taxon>Sinorhizobium/Ensifer group</taxon>
        <taxon>Sinorhizobium</taxon>
    </lineage>
</organism>
<dbReference type="SUPFAM" id="SSF54631">
    <property type="entry name" value="CBS-domain pair"/>
    <property type="match status" value="1"/>
</dbReference>
<name>A0ABZ2BHP7_9HYPH</name>
<dbReference type="Pfam" id="PF00571">
    <property type="entry name" value="CBS"/>
    <property type="match status" value="2"/>
</dbReference>
<geneLocation type="plasmid" evidence="4 5">
    <name>pSchITTGS70d</name>
</geneLocation>
<dbReference type="PANTHER" id="PTHR33741">
    <property type="entry name" value="TRANSMEMBRANE PROTEIN DDB_G0269096-RELATED"/>
    <property type="match status" value="1"/>
</dbReference>
<evidence type="ECO:0000256" key="2">
    <source>
        <dbReference type="SAM" id="Phobius"/>
    </source>
</evidence>
<dbReference type="CDD" id="cd04600">
    <property type="entry name" value="CBS_pair_HPP_assoc"/>
    <property type="match status" value="1"/>
</dbReference>
<feature type="transmembrane region" description="Helical" evidence="2">
    <location>
        <begin position="80"/>
        <end position="97"/>
    </location>
</feature>
<keyword evidence="5" id="KW-1185">Reference proteome</keyword>
<dbReference type="InterPro" id="IPR046342">
    <property type="entry name" value="CBS_dom_sf"/>
</dbReference>
<keyword evidence="1" id="KW-0129">CBS domain</keyword>
<evidence type="ECO:0000313" key="4">
    <source>
        <dbReference type="EMBL" id="WVT06786.1"/>
    </source>
</evidence>
<dbReference type="RefSeq" id="WP_331375809.1">
    <property type="nucleotide sequence ID" value="NZ_CP133152.1"/>
</dbReference>
<evidence type="ECO:0000313" key="5">
    <source>
        <dbReference type="Proteomes" id="UP001432360"/>
    </source>
</evidence>
<sequence>MSRATVFFRRFIPSLVPVGRWERLRSSCGALIGILLTGFISTLAVGADASLPLLIAPMGASAVLLFAAPSSPLAQPWSIVGGNTVAATVGVTCALFIPDPVVAAAVAVAVAIGAMLMLGCLHPPSGAVALTAVLGGPAIHQAGYGFVFSPVAINSLLILAVALVFNNLTGRRYPHLAPAANPHNTQDPLPGHRLGVVPEDLQAVLAQYGEVVDVSPEDLDAFVHQAQIRAFERRSGEITCGEIMSRDVATVAPQASLRHAWKMLLAHRIKALPVVTETDGLVGIITQTDFMKHSTLTSDGRLQIGLRQRIGNIIGLPTTAPRFVSDIMTRRVQSALPETMIAKLVPPMADMGLHHMPVVDADNRVVGIVTQSDLIAALFQRRLDSAEETRNVA</sequence>
<reference evidence="4" key="1">
    <citation type="submission" date="2023-08" db="EMBL/GenBank/DDBJ databases">
        <title>Complete genome sequence of Sinorhizobium chiapanecum ITTG S70 isolated from Acaciella angustissima nodules in Chiapas-Mexico.</title>
        <authorList>
            <person name="Rincon-Rosales R."/>
            <person name="Rogel M.A."/>
            <person name="Rincon-Medina C.I."/>
            <person name="Guerrero G."/>
            <person name="Manzano-Gomez L.A."/>
            <person name="Lopez-Lopez A."/>
            <person name="Rincon Molina F.A."/>
            <person name="Martinez-Romero E."/>
        </authorList>
    </citation>
    <scope>NUCLEOTIDE SEQUENCE</scope>
    <source>
        <strain evidence="4">ITTG S70</strain>
        <plasmid evidence="4">pSchITTGS70d</plasmid>
    </source>
</reference>
<feature type="transmembrane region" description="Helical" evidence="2">
    <location>
        <begin position="142"/>
        <end position="165"/>
    </location>
</feature>
<keyword evidence="2" id="KW-1133">Transmembrane helix</keyword>
<evidence type="ECO:0000256" key="1">
    <source>
        <dbReference type="PROSITE-ProRule" id="PRU00703"/>
    </source>
</evidence>
<proteinExistence type="predicted"/>
<keyword evidence="4" id="KW-0614">Plasmid</keyword>
<accession>A0ABZ2BHP7</accession>
<dbReference type="Pfam" id="PF04982">
    <property type="entry name" value="TM_HPP"/>
    <property type="match status" value="1"/>
</dbReference>
<keyword evidence="2" id="KW-0472">Membrane</keyword>
<dbReference type="Proteomes" id="UP001432360">
    <property type="component" value="Plasmid pSchITTGS70d"/>
</dbReference>
<feature type="domain" description="CBS" evidence="3">
    <location>
        <begin position="244"/>
        <end position="304"/>
    </location>
</feature>
<dbReference type="PROSITE" id="PS51371">
    <property type="entry name" value="CBS"/>
    <property type="match status" value="2"/>
</dbReference>
<feature type="transmembrane region" description="Helical" evidence="2">
    <location>
        <begin position="28"/>
        <end position="45"/>
    </location>
</feature>
<keyword evidence="2" id="KW-0812">Transmembrane</keyword>
<evidence type="ECO:0000259" key="3">
    <source>
        <dbReference type="PROSITE" id="PS51371"/>
    </source>
</evidence>
<dbReference type="InterPro" id="IPR058581">
    <property type="entry name" value="TM_HPP"/>
</dbReference>
<feature type="domain" description="CBS" evidence="3">
    <location>
        <begin position="328"/>
        <end position="385"/>
    </location>
</feature>
<dbReference type="Gene3D" id="3.10.580.10">
    <property type="entry name" value="CBS-domain"/>
    <property type="match status" value="1"/>
</dbReference>
<dbReference type="InterPro" id="IPR000644">
    <property type="entry name" value="CBS_dom"/>
</dbReference>
<feature type="transmembrane region" description="Helical" evidence="2">
    <location>
        <begin position="103"/>
        <end position="121"/>
    </location>
</feature>
<gene>
    <name evidence="4" type="ORF">RB548_28765</name>
</gene>
<dbReference type="SMART" id="SM00116">
    <property type="entry name" value="CBS"/>
    <property type="match status" value="2"/>
</dbReference>
<dbReference type="EMBL" id="CP133152">
    <property type="protein sequence ID" value="WVT06786.1"/>
    <property type="molecule type" value="Genomic_DNA"/>
</dbReference>
<protein>
    <submittedName>
        <fullName evidence="4">HPP family protein</fullName>
    </submittedName>
</protein>
<dbReference type="InterPro" id="IPR007065">
    <property type="entry name" value="HPP"/>
</dbReference>